<accession>A0A6L3V9B0</accession>
<dbReference type="AlphaFoldDB" id="A0A6L3V9B0"/>
<reference evidence="2 3" key="1">
    <citation type="journal article" date="2016" name="Antonie Van Leeuwenhoek">
        <title>Bacillus depressus sp. nov., isolated from soil of a sunflower field.</title>
        <authorList>
            <person name="Wei X."/>
            <person name="Xin D."/>
            <person name="Xin Y."/>
            <person name="Zhang H."/>
            <person name="Wang T."/>
            <person name="Zhang J."/>
        </authorList>
    </citation>
    <scope>NUCLEOTIDE SEQUENCE [LARGE SCALE GENOMIC DNA]</scope>
    <source>
        <strain evidence="2 3">BZ1</strain>
    </source>
</reference>
<dbReference type="SUPFAM" id="SSF109604">
    <property type="entry name" value="HD-domain/PDEase-like"/>
    <property type="match status" value="1"/>
</dbReference>
<dbReference type="Gene3D" id="1.10.472.50">
    <property type="entry name" value="HD-domain/PDEase-like"/>
    <property type="match status" value="1"/>
</dbReference>
<dbReference type="SMART" id="SM00471">
    <property type="entry name" value="HDc"/>
    <property type="match status" value="1"/>
</dbReference>
<dbReference type="InterPro" id="IPR003607">
    <property type="entry name" value="HD/PDEase_dom"/>
</dbReference>
<protein>
    <submittedName>
        <fullName evidence="2">HD domain-containing protein</fullName>
    </submittedName>
</protein>
<comment type="caution">
    <text evidence="2">The sequence shown here is derived from an EMBL/GenBank/DDBJ whole genome shotgun (WGS) entry which is preliminary data.</text>
</comment>
<dbReference type="PANTHER" id="PTHR33594">
    <property type="entry name" value="SUPERFAMILY HYDROLASE, PUTATIVE (AFU_ORTHOLOGUE AFUA_1G03035)-RELATED"/>
    <property type="match status" value="1"/>
</dbReference>
<dbReference type="PANTHER" id="PTHR33594:SF1">
    <property type="entry name" value="HD_PDEASE DOMAIN-CONTAINING PROTEIN"/>
    <property type="match status" value="1"/>
</dbReference>
<evidence type="ECO:0000313" key="3">
    <source>
        <dbReference type="Proteomes" id="UP000481030"/>
    </source>
</evidence>
<sequence>MQTVIQTTEDFVRNLLGEDSTGHDWFHIERVRRNALYICEKEGKGNQFIIEMAALLHDVPDEKLNSSKEEGEKQLFEFLEVLELEQKVRAQIIEIIGSISFKGGKKSVLTSIEAEIVQDADRLDAIGAIGIARTFAYGGKKGQLIYAPNIQVRETMSEEEYRKGKSSSVHHFYEKLLKLKDLLNTDSAKEIANKRHQFMENYLEEFFNEWNGQF</sequence>
<dbReference type="Gene3D" id="1.20.58.1910">
    <property type="match status" value="1"/>
</dbReference>
<name>A0A6L3V9B0_9BACI</name>
<feature type="domain" description="HD/PDEase" evidence="1">
    <location>
        <begin position="20"/>
        <end position="135"/>
    </location>
</feature>
<dbReference type="RefSeq" id="WP_151532924.1">
    <property type="nucleotide sequence ID" value="NZ_WBOS01000001.1"/>
</dbReference>
<evidence type="ECO:0000313" key="2">
    <source>
        <dbReference type="EMBL" id="KAB2338200.1"/>
    </source>
</evidence>
<keyword evidence="3" id="KW-1185">Reference proteome</keyword>
<gene>
    <name evidence="2" type="ORF">F7731_01125</name>
</gene>
<dbReference type="OrthoDB" id="9797344at2"/>
<proteinExistence type="predicted"/>
<evidence type="ECO:0000259" key="1">
    <source>
        <dbReference type="SMART" id="SM00471"/>
    </source>
</evidence>
<dbReference type="Proteomes" id="UP000481030">
    <property type="component" value="Unassembled WGS sequence"/>
</dbReference>
<dbReference type="CDD" id="cd00077">
    <property type="entry name" value="HDc"/>
    <property type="match status" value="1"/>
</dbReference>
<dbReference type="Pfam" id="PF01966">
    <property type="entry name" value="HD"/>
    <property type="match status" value="1"/>
</dbReference>
<dbReference type="InterPro" id="IPR006674">
    <property type="entry name" value="HD_domain"/>
</dbReference>
<organism evidence="2 3">
    <name type="scientific">Cytobacillus depressus</name>
    <dbReference type="NCBI Taxonomy" id="1602942"/>
    <lineage>
        <taxon>Bacteria</taxon>
        <taxon>Bacillati</taxon>
        <taxon>Bacillota</taxon>
        <taxon>Bacilli</taxon>
        <taxon>Bacillales</taxon>
        <taxon>Bacillaceae</taxon>
        <taxon>Cytobacillus</taxon>
    </lineage>
</organism>
<dbReference type="EMBL" id="WBOS01000001">
    <property type="protein sequence ID" value="KAB2338200.1"/>
    <property type="molecule type" value="Genomic_DNA"/>
</dbReference>